<dbReference type="OrthoDB" id="3562816at2759"/>
<dbReference type="Proteomes" id="UP000664132">
    <property type="component" value="Unassembled WGS sequence"/>
</dbReference>
<reference evidence="2" key="1">
    <citation type="submission" date="2021-02" db="EMBL/GenBank/DDBJ databases">
        <title>Genome sequence Cadophora malorum strain M34.</title>
        <authorList>
            <person name="Stefanovic E."/>
            <person name="Vu D."/>
            <person name="Scully C."/>
            <person name="Dijksterhuis J."/>
            <person name="Roader J."/>
            <person name="Houbraken J."/>
        </authorList>
    </citation>
    <scope>NUCLEOTIDE SEQUENCE</scope>
    <source>
        <strain evidence="2">M34</strain>
    </source>
</reference>
<proteinExistence type="predicted"/>
<dbReference type="AlphaFoldDB" id="A0A8H7TD43"/>
<accession>A0A8H7TD43</accession>
<evidence type="ECO:0000256" key="1">
    <source>
        <dbReference type="SAM" id="MobiDB-lite"/>
    </source>
</evidence>
<dbReference type="EMBL" id="JAFJYH010000106">
    <property type="protein sequence ID" value="KAG4419385.1"/>
    <property type="molecule type" value="Genomic_DNA"/>
</dbReference>
<organism evidence="2 3">
    <name type="scientific">Cadophora malorum</name>
    <dbReference type="NCBI Taxonomy" id="108018"/>
    <lineage>
        <taxon>Eukaryota</taxon>
        <taxon>Fungi</taxon>
        <taxon>Dikarya</taxon>
        <taxon>Ascomycota</taxon>
        <taxon>Pezizomycotina</taxon>
        <taxon>Leotiomycetes</taxon>
        <taxon>Helotiales</taxon>
        <taxon>Ploettnerulaceae</taxon>
        <taxon>Cadophora</taxon>
    </lineage>
</organism>
<name>A0A8H7TD43_9HELO</name>
<feature type="region of interest" description="Disordered" evidence="1">
    <location>
        <begin position="1"/>
        <end position="34"/>
    </location>
</feature>
<feature type="compositionally biased region" description="Polar residues" evidence="1">
    <location>
        <begin position="1"/>
        <end position="11"/>
    </location>
</feature>
<evidence type="ECO:0000313" key="3">
    <source>
        <dbReference type="Proteomes" id="UP000664132"/>
    </source>
</evidence>
<comment type="caution">
    <text evidence="2">The sequence shown here is derived from an EMBL/GenBank/DDBJ whole genome shotgun (WGS) entry which is preliminary data.</text>
</comment>
<gene>
    <name evidence="2" type="ORF">IFR04_007436</name>
</gene>
<keyword evidence="3" id="KW-1185">Reference proteome</keyword>
<protein>
    <submittedName>
        <fullName evidence="2">Uncharacterized protein</fullName>
    </submittedName>
</protein>
<evidence type="ECO:0000313" key="2">
    <source>
        <dbReference type="EMBL" id="KAG4419385.1"/>
    </source>
</evidence>
<sequence length="374" mass="42768">MGLPLFSSSQAKDIRPSIGDEQSTQTERNTANIERRRRLREIEVQRQRLMSGDDEQMPPLSRITSPARAMTFSSGLERDMYPWPSIAGSEMQSSQALSAAQQQLPARNISAQITRLPRGHVAVSPFPAAQSLERNPLTSTGGVAGTRGEGLNDQEAVTLANQRQHEYRQEEYRRDMLDREFERDRYLRLMGYQMNLAQTGQGSMWGTHPIVPDFSEYSRSPNTLSRHMPAPVVDEHLRQRYISLCEDYGQYVENYCRSLQWKVNDTALRDTSMARPSLGPLRDIGAYMLSKDIELLNRAARIYAELIESYYEDFTWHEPPSVFPIIQDQAEIPMLGEFCSILKQSGNLAWGRCIRVHTGQNIEEVLALRRITRQ</sequence>